<evidence type="ECO:0000313" key="3">
    <source>
        <dbReference type="Proteomes" id="UP000477083"/>
    </source>
</evidence>
<dbReference type="InterPro" id="IPR007685">
    <property type="entry name" value="RelA_SpoT"/>
</dbReference>
<evidence type="ECO:0000259" key="1">
    <source>
        <dbReference type="SMART" id="SM00954"/>
    </source>
</evidence>
<dbReference type="RefSeq" id="WP_161344308.1">
    <property type="nucleotide sequence ID" value="NZ_BMGW01000003.1"/>
</dbReference>
<dbReference type="CDD" id="cd05399">
    <property type="entry name" value="NT_Rel-Spo_like"/>
    <property type="match status" value="1"/>
</dbReference>
<dbReference type="Proteomes" id="UP000477083">
    <property type="component" value="Unassembled WGS sequence"/>
</dbReference>
<reference evidence="2 3" key="1">
    <citation type="submission" date="2020-01" db="EMBL/GenBank/DDBJ databases">
        <title>Frigidibacter albus SP32T (=CGMCC 1.13995T).</title>
        <authorList>
            <person name="Liao X."/>
        </authorList>
    </citation>
    <scope>NUCLEOTIDE SEQUENCE [LARGE SCALE GENOMIC DNA]</scope>
    <source>
        <strain evidence="2 3">SP32</strain>
    </source>
</reference>
<feature type="domain" description="RelA/SpoT" evidence="1">
    <location>
        <begin position="50"/>
        <end position="190"/>
    </location>
</feature>
<dbReference type="Pfam" id="PF04607">
    <property type="entry name" value="RelA_SpoT"/>
    <property type="match status" value="1"/>
</dbReference>
<dbReference type="EMBL" id="WWNR01000003">
    <property type="protein sequence ID" value="MZQ88574.1"/>
    <property type="molecule type" value="Genomic_DNA"/>
</dbReference>
<name>A0A6L8VEI5_9RHOB</name>
<dbReference type="OrthoDB" id="9801824at2"/>
<dbReference type="PANTHER" id="PTHR41773">
    <property type="entry name" value="GTP PYROPHOSPHATASE-RELATED"/>
    <property type="match status" value="1"/>
</dbReference>
<dbReference type="Gene3D" id="3.30.460.10">
    <property type="entry name" value="Beta Polymerase, domain 2"/>
    <property type="match status" value="1"/>
</dbReference>
<evidence type="ECO:0000313" key="2">
    <source>
        <dbReference type="EMBL" id="MZQ88574.1"/>
    </source>
</evidence>
<dbReference type="PANTHER" id="PTHR41773:SF1">
    <property type="entry name" value="RELA_SPOT DOMAIN-CONTAINING PROTEIN"/>
    <property type="match status" value="1"/>
</dbReference>
<proteinExistence type="predicted"/>
<protein>
    <submittedName>
        <fullName evidence="2">(P)ppGpp synthetase</fullName>
    </submittedName>
</protein>
<organism evidence="2 3">
    <name type="scientific">Frigidibacter albus</name>
    <dbReference type="NCBI Taxonomy" id="1465486"/>
    <lineage>
        <taxon>Bacteria</taxon>
        <taxon>Pseudomonadati</taxon>
        <taxon>Pseudomonadota</taxon>
        <taxon>Alphaproteobacteria</taxon>
        <taxon>Rhodobacterales</taxon>
        <taxon>Paracoccaceae</taxon>
        <taxon>Frigidibacter</taxon>
    </lineage>
</organism>
<gene>
    <name evidence="2" type="ORF">GS660_05645</name>
</gene>
<comment type="caution">
    <text evidence="2">The sequence shown here is derived from an EMBL/GenBank/DDBJ whole genome shotgun (WGS) entry which is preliminary data.</text>
</comment>
<dbReference type="AlphaFoldDB" id="A0A6L8VEI5"/>
<accession>A0A6L8VEI5</accession>
<keyword evidence="3" id="KW-1185">Reference proteome</keyword>
<sequence length="222" mass="25458">MTDEQWLEFLRAYTEGIDDTEIFMDGIHRFFSSHPSVQVNRIRVIHSIKKRLKDRDSLRKKIDRKNEEGRGITPENLFTTVTDLAGVRLLLIFQGDFSVIDAAIRAKVAAGDWALNETPKAFTWDPEASRFFAGFDLEVVQRDTSYTSVHYLIKPRPDALACCELQVRTLFEEIWGEIDHRINYPDPTDDIACKEQLMVLSKIVGAGSRLADSIQRTLPKEK</sequence>
<dbReference type="GO" id="GO:0015969">
    <property type="term" value="P:guanosine tetraphosphate metabolic process"/>
    <property type="evidence" value="ECO:0007669"/>
    <property type="project" value="InterPro"/>
</dbReference>
<dbReference type="InterPro" id="IPR043519">
    <property type="entry name" value="NT_sf"/>
</dbReference>
<dbReference type="SUPFAM" id="SSF81301">
    <property type="entry name" value="Nucleotidyltransferase"/>
    <property type="match status" value="1"/>
</dbReference>
<dbReference type="SMART" id="SM00954">
    <property type="entry name" value="RelA_SpoT"/>
    <property type="match status" value="1"/>
</dbReference>